<organism evidence="2 3">
    <name type="scientific">Candidatus Ornithospirochaeta avicola</name>
    <dbReference type="NCBI Taxonomy" id="2840896"/>
    <lineage>
        <taxon>Bacteria</taxon>
        <taxon>Pseudomonadati</taxon>
        <taxon>Spirochaetota</taxon>
        <taxon>Spirochaetia</taxon>
        <taxon>Spirochaetales</taxon>
        <taxon>Spirochaetaceae</taxon>
        <taxon>Spirochaetaceae incertae sedis</taxon>
        <taxon>Candidatus Ornithospirochaeta</taxon>
    </lineage>
</organism>
<name>A0A9D1PTG4_9SPIO</name>
<accession>A0A9D1PTG4</accession>
<dbReference type="Gene3D" id="2.40.320.10">
    <property type="entry name" value="Hypothetical Protein Pfu-838710-001"/>
    <property type="match status" value="1"/>
</dbReference>
<sequence length="178" mass="20843">MKEIEIKLSLSSFAEAEERIEKLAGKKGSEVKKDDIYFRTPSSRYQALRIRNNNGRLEATCKKMSYKETEENEEFEFAIKDGEKEKAVSFFLALGYEIFFEKRKRGLEWMHEGVHIELFNVNDIGIFCELEALIPFDSNDSDISRTQDKIMKIVSALGYESNIERRSYRELILGPEYR</sequence>
<gene>
    <name evidence="2" type="primary">cyaB</name>
    <name evidence="2" type="ORF">IAB12_00815</name>
</gene>
<dbReference type="Pfam" id="PF01928">
    <property type="entry name" value="CYTH"/>
    <property type="match status" value="1"/>
</dbReference>
<dbReference type="InterPro" id="IPR008173">
    <property type="entry name" value="Adenylyl_cyclase_CyaB"/>
</dbReference>
<dbReference type="NCBIfam" id="TIGR00318">
    <property type="entry name" value="cyaB"/>
    <property type="match status" value="1"/>
</dbReference>
<dbReference type="AlphaFoldDB" id="A0A9D1PTG4"/>
<dbReference type="SUPFAM" id="SSF55154">
    <property type="entry name" value="CYTH-like phosphatases"/>
    <property type="match status" value="1"/>
</dbReference>
<proteinExistence type="predicted"/>
<dbReference type="InterPro" id="IPR023577">
    <property type="entry name" value="CYTH_domain"/>
</dbReference>
<dbReference type="SMART" id="SM01118">
    <property type="entry name" value="CYTH"/>
    <property type="match status" value="1"/>
</dbReference>
<dbReference type="EMBL" id="DXHU01000005">
    <property type="protein sequence ID" value="HIV98306.1"/>
    <property type="molecule type" value="Genomic_DNA"/>
</dbReference>
<dbReference type="PROSITE" id="PS51707">
    <property type="entry name" value="CYTH"/>
    <property type="match status" value="1"/>
</dbReference>
<dbReference type="PANTHER" id="PTHR21028:SF2">
    <property type="entry name" value="CYTH DOMAIN-CONTAINING PROTEIN"/>
    <property type="match status" value="1"/>
</dbReference>
<evidence type="ECO:0000313" key="3">
    <source>
        <dbReference type="Proteomes" id="UP000823936"/>
    </source>
</evidence>
<feature type="domain" description="CYTH" evidence="1">
    <location>
        <begin position="1"/>
        <end position="174"/>
    </location>
</feature>
<reference evidence="2" key="2">
    <citation type="submission" date="2021-04" db="EMBL/GenBank/DDBJ databases">
        <authorList>
            <person name="Gilroy R."/>
        </authorList>
    </citation>
    <scope>NUCLEOTIDE SEQUENCE</scope>
    <source>
        <strain evidence="2">Gambia11-129</strain>
    </source>
</reference>
<protein>
    <submittedName>
        <fullName evidence="2">Class IV adenylate cyclase</fullName>
    </submittedName>
</protein>
<dbReference type="InterPro" id="IPR033469">
    <property type="entry name" value="CYTH-like_dom_sf"/>
</dbReference>
<dbReference type="PANTHER" id="PTHR21028">
    <property type="entry name" value="SI:CH211-156B7.4"/>
    <property type="match status" value="1"/>
</dbReference>
<comment type="caution">
    <text evidence="2">The sequence shown here is derived from an EMBL/GenBank/DDBJ whole genome shotgun (WGS) entry which is preliminary data.</text>
</comment>
<reference evidence="2" key="1">
    <citation type="journal article" date="2021" name="PeerJ">
        <title>Extensive microbial diversity within the chicken gut microbiome revealed by metagenomics and culture.</title>
        <authorList>
            <person name="Gilroy R."/>
            <person name="Ravi A."/>
            <person name="Getino M."/>
            <person name="Pursley I."/>
            <person name="Horton D.L."/>
            <person name="Alikhan N.F."/>
            <person name="Baker D."/>
            <person name="Gharbi K."/>
            <person name="Hall N."/>
            <person name="Watson M."/>
            <person name="Adriaenssens E.M."/>
            <person name="Foster-Nyarko E."/>
            <person name="Jarju S."/>
            <person name="Secka A."/>
            <person name="Antonio M."/>
            <person name="Oren A."/>
            <person name="Chaudhuri R.R."/>
            <person name="La Ragione R."/>
            <person name="Hildebrand F."/>
            <person name="Pallen M.J."/>
        </authorList>
    </citation>
    <scope>NUCLEOTIDE SEQUENCE</scope>
    <source>
        <strain evidence="2">Gambia11-129</strain>
    </source>
</reference>
<evidence type="ECO:0000259" key="1">
    <source>
        <dbReference type="PROSITE" id="PS51707"/>
    </source>
</evidence>
<dbReference type="Proteomes" id="UP000823936">
    <property type="component" value="Unassembled WGS sequence"/>
</dbReference>
<evidence type="ECO:0000313" key="2">
    <source>
        <dbReference type="EMBL" id="HIV98306.1"/>
    </source>
</evidence>
<dbReference type="CDD" id="cd07890">
    <property type="entry name" value="CYTH-like_AC_IV-like"/>
    <property type="match status" value="1"/>
</dbReference>